<evidence type="ECO:0000313" key="13">
    <source>
        <dbReference type="Proteomes" id="UP000189670"/>
    </source>
</evidence>
<keyword evidence="5 10" id="KW-1133">Transmembrane helix</keyword>
<dbReference type="InterPro" id="IPR004089">
    <property type="entry name" value="MCPsignal_dom"/>
</dbReference>
<reference evidence="13" key="1">
    <citation type="submission" date="2012-11" db="EMBL/GenBank/DDBJ databases">
        <authorList>
            <person name="Lucero-Rivera Y.E."/>
            <person name="Tovar-Ramirez D."/>
        </authorList>
    </citation>
    <scope>NUCLEOTIDE SEQUENCE [LARGE SCALE GENOMIC DNA]</scope>
    <source>
        <strain evidence="13">Araruama</strain>
    </source>
</reference>
<comment type="subcellular location">
    <subcellularLocation>
        <location evidence="1">Cell membrane</location>
        <topology evidence="1">Multi-pass membrane protein</topology>
    </subcellularLocation>
</comment>
<dbReference type="GO" id="GO:0006935">
    <property type="term" value="P:chemotaxis"/>
    <property type="evidence" value="ECO:0007669"/>
    <property type="project" value="UniProtKB-KW"/>
</dbReference>
<dbReference type="InterPro" id="IPR004010">
    <property type="entry name" value="Double_Cache_2"/>
</dbReference>
<keyword evidence="2" id="KW-1003">Cell membrane</keyword>
<keyword evidence="4 10" id="KW-0812">Transmembrane</keyword>
<dbReference type="Proteomes" id="UP000189670">
    <property type="component" value="Unassembled WGS sequence"/>
</dbReference>
<evidence type="ECO:0000313" key="12">
    <source>
        <dbReference type="EMBL" id="ETR73869.1"/>
    </source>
</evidence>
<dbReference type="PANTHER" id="PTHR43531:SF11">
    <property type="entry name" value="METHYL-ACCEPTING CHEMOTAXIS PROTEIN 3"/>
    <property type="match status" value="1"/>
</dbReference>
<dbReference type="InterPro" id="IPR051310">
    <property type="entry name" value="MCP_chemotaxis"/>
</dbReference>
<keyword evidence="8" id="KW-0807">Transducer</keyword>
<evidence type="ECO:0000256" key="9">
    <source>
        <dbReference type="SAM" id="MobiDB-lite"/>
    </source>
</evidence>
<evidence type="ECO:0000259" key="11">
    <source>
        <dbReference type="PROSITE" id="PS50111"/>
    </source>
</evidence>
<dbReference type="GO" id="GO:0004888">
    <property type="term" value="F:transmembrane signaling receptor activity"/>
    <property type="evidence" value="ECO:0007669"/>
    <property type="project" value="TreeGrafter"/>
</dbReference>
<dbReference type="GO" id="GO:0007165">
    <property type="term" value="P:signal transduction"/>
    <property type="evidence" value="ECO:0007669"/>
    <property type="project" value="UniProtKB-KW"/>
</dbReference>
<comment type="similarity">
    <text evidence="7">Belongs to the methyl-accepting chemotaxis (MCP) protein family.</text>
</comment>
<dbReference type="Pfam" id="PF08269">
    <property type="entry name" value="dCache_2"/>
    <property type="match status" value="1"/>
</dbReference>
<sequence>MTNFLEMRAMHCQKRQENSHENNSFTWHQSTNDKETVMRLKQKLIGLVIAGVLLSGVIAGIFSIYQMLDNSNQEIDSYRESIVQQRKTMLKNLLDNAYTFIESSYKDSHDPKKLAQLYQRELKIAVDVAIHSIRDIYDNTQLSDDEKQKMAMDRIRCMRYLGNNYLFITDTNSVMLMHPIKPSLEGRDLSKLKDSTGKFFVKEFAEQAKTKGEAIVDYLWPKPGSDEPQPKTTYSVLFKPWNWVVVTGVYMEAAEVDIQKKAQSTVNNLRYGPEGKDYFYIFSATTKKMIQHPKPALIGTDIGSDTYKDPEGTYLLLDQLKIAMDKGHGYTWYKWPKIGEDKPVSKLTYVRHFKHWDWVLCTGVYMDDLEKIIDTQINTIRYRVMKEIIQLTIVLFIVAVIIFVIVSLLINRWVINPVNDAVVELEQSSETVADASTLVYKNNVMLSETTQKHATYLSETTTQLNDIVEMISNSSKDAGNARNMMVKTTEIVTRVHEQMENLSTAMNEITESSDQIGKIIKTIDEIAFQTNLLALNAAVEAARAGEAGAGFAVVADEVRNLALRSAEAASNTTTLIENTMKAVEHGTELAKNTREIYDENMVLINDVSEIIKKIAQTSDDQAARVNDLNQSLADINTDIQESSHKAKETTQSTEDMTDQANQMKSVVCELQVLIGKD</sequence>
<dbReference type="AlphaFoldDB" id="A0A1V1PG34"/>
<dbReference type="InterPro" id="IPR033480">
    <property type="entry name" value="sCache_2"/>
</dbReference>
<organism evidence="12 13">
    <name type="scientific">Candidatus Magnetoglobus multicellularis str. Araruama</name>
    <dbReference type="NCBI Taxonomy" id="890399"/>
    <lineage>
        <taxon>Bacteria</taxon>
        <taxon>Pseudomonadati</taxon>
        <taxon>Thermodesulfobacteriota</taxon>
        <taxon>Desulfobacteria</taxon>
        <taxon>Desulfobacterales</taxon>
        <taxon>Desulfobacteraceae</taxon>
        <taxon>Candidatus Magnetoglobus</taxon>
    </lineage>
</organism>
<evidence type="ECO:0000256" key="10">
    <source>
        <dbReference type="SAM" id="Phobius"/>
    </source>
</evidence>
<feature type="compositionally biased region" description="Polar residues" evidence="9">
    <location>
        <begin position="649"/>
        <end position="658"/>
    </location>
</feature>
<dbReference type="EMBL" id="ATBP01000034">
    <property type="protein sequence ID" value="ETR73869.1"/>
    <property type="molecule type" value="Genomic_DNA"/>
</dbReference>
<feature type="transmembrane region" description="Helical" evidence="10">
    <location>
        <begin position="388"/>
        <end position="410"/>
    </location>
</feature>
<protein>
    <submittedName>
        <fullName evidence="12">Methyl-accepting chemotaxis protein</fullName>
    </submittedName>
</protein>
<evidence type="ECO:0000256" key="1">
    <source>
        <dbReference type="ARBA" id="ARBA00004651"/>
    </source>
</evidence>
<evidence type="ECO:0000256" key="6">
    <source>
        <dbReference type="ARBA" id="ARBA00023136"/>
    </source>
</evidence>
<feature type="domain" description="Methyl-accepting transducer" evidence="11">
    <location>
        <begin position="428"/>
        <end position="657"/>
    </location>
</feature>
<dbReference type="PANTHER" id="PTHR43531">
    <property type="entry name" value="PROTEIN ICFG"/>
    <property type="match status" value="1"/>
</dbReference>
<name>A0A1V1PG34_9BACT</name>
<keyword evidence="3" id="KW-0145">Chemotaxis</keyword>
<evidence type="ECO:0000256" key="3">
    <source>
        <dbReference type="ARBA" id="ARBA00022500"/>
    </source>
</evidence>
<evidence type="ECO:0000256" key="7">
    <source>
        <dbReference type="ARBA" id="ARBA00029447"/>
    </source>
</evidence>
<dbReference type="Gene3D" id="1.10.287.950">
    <property type="entry name" value="Methyl-accepting chemotaxis protein"/>
    <property type="match status" value="1"/>
</dbReference>
<feature type="transmembrane region" description="Helical" evidence="10">
    <location>
        <begin position="44"/>
        <end position="65"/>
    </location>
</feature>
<dbReference type="Pfam" id="PF00015">
    <property type="entry name" value="MCPsignal"/>
    <property type="match status" value="1"/>
</dbReference>
<dbReference type="SMART" id="SM01049">
    <property type="entry name" value="Cache_2"/>
    <property type="match status" value="2"/>
</dbReference>
<dbReference type="SUPFAM" id="SSF58104">
    <property type="entry name" value="Methyl-accepting chemotaxis protein (MCP) signaling domain"/>
    <property type="match status" value="1"/>
</dbReference>
<evidence type="ECO:0000256" key="8">
    <source>
        <dbReference type="PROSITE-ProRule" id="PRU00284"/>
    </source>
</evidence>
<feature type="region of interest" description="Disordered" evidence="9">
    <location>
        <begin position="637"/>
        <end position="658"/>
    </location>
</feature>
<dbReference type="SMART" id="SM00283">
    <property type="entry name" value="MA"/>
    <property type="match status" value="1"/>
</dbReference>
<evidence type="ECO:0000256" key="4">
    <source>
        <dbReference type="ARBA" id="ARBA00022692"/>
    </source>
</evidence>
<comment type="caution">
    <text evidence="12">The sequence shown here is derived from an EMBL/GenBank/DDBJ whole genome shotgun (WGS) entry which is preliminary data.</text>
</comment>
<keyword evidence="6 10" id="KW-0472">Membrane</keyword>
<evidence type="ECO:0000256" key="2">
    <source>
        <dbReference type="ARBA" id="ARBA00022475"/>
    </source>
</evidence>
<dbReference type="Gene3D" id="3.30.450.20">
    <property type="entry name" value="PAS domain"/>
    <property type="match status" value="2"/>
</dbReference>
<gene>
    <name evidence="12" type="ORF">OMM_06668</name>
</gene>
<accession>A0A1V1PG34</accession>
<dbReference type="PROSITE" id="PS50111">
    <property type="entry name" value="CHEMOTAXIS_TRANSDUC_2"/>
    <property type="match status" value="1"/>
</dbReference>
<dbReference type="GO" id="GO:0005886">
    <property type="term" value="C:plasma membrane"/>
    <property type="evidence" value="ECO:0007669"/>
    <property type="project" value="UniProtKB-SubCell"/>
</dbReference>
<evidence type="ECO:0000256" key="5">
    <source>
        <dbReference type="ARBA" id="ARBA00022989"/>
    </source>
</evidence>
<proteinExistence type="inferred from homology"/>